<accession>A0A6I4SKR2</accession>
<comment type="caution">
    <text evidence="4">The sequence shown here is derived from an EMBL/GenBank/DDBJ whole genome shotgun (WGS) entry which is preliminary data.</text>
</comment>
<dbReference type="AlphaFoldDB" id="A0A6I4SKR2"/>
<dbReference type="OrthoDB" id="5499180at2"/>
<dbReference type="GO" id="GO:0004497">
    <property type="term" value="F:monooxygenase activity"/>
    <property type="evidence" value="ECO:0007669"/>
    <property type="project" value="UniProtKB-KW"/>
</dbReference>
<keyword evidence="5" id="KW-1185">Reference proteome</keyword>
<dbReference type="PANTHER" id="PTHR13789:SF309">
    <property type="entry name" value="PUTATIVE (AFU_ORTHOLOGUE AFUA_6G14510)-RELATED"/>
    <property type="match status" value="1"/>
</dbReference>
<reference evidence="4 5" key="1">
    <citation type="submission" date="2019-12" db="EMBL/GenBank/DDBJ databases">
        <title>Genomic-based taxomic classification of the family Erythrobacteraceae.</title>
        <authorList>
            <person name="Xu L."/>
        </authorList>
    </citation>
    <scope>NUCLEOTIDE SEQUENCE [LARGE SCALE GENOMIC DNA]</scope>
    <source>
        <strain evidence="4 5">JCM 17802</strain>
    </source>
</reference>
<protein>
    <submittedName>
        <fullName evidence="4">NAD(P)-binding protein</fullName>
    </submittedName>
</protein>
<dbReference type="InterPro" id="IPR036188">
    <property type="entry name" value="FAD/NAD-bd_sf"/>
</dbReference>
<sequence>MRYNWRQRTQAAPLKIAIAGCGISGLASALLLSRQGHSIVLFDQFDAPASVGSGMMLQPTGMAALESPCRSQTT</sequence>
<dbReference type="Gene3D" id="3.50.50.60">
    <property type="entry name" value="FAD/NAD(P)-binding domain"/>
    <property type="match status" value="1"/>
</dbReference>
<dbReference type="PANTHER" id="PTHR13789">
    <property type="entry name" value="MONOOXYGENASE"/>
    <property type="match status" value="1"/>
</dbReference>
<evidence type="ECO:0000256" key="1">
    <source>
        <dbReference type="ARBA" id="ARBA00023002"/>
    </source>
</evidence>
<dbReference type="SUPFAM" id="SSF51905">
    <property type="entry name" value="FAD/NAD(P)-binding domain"/>
    <property type="match status" value="1"/>
</dbReference>
<dbReference type="Proteomes" id="UP000468943">
    <property type="component" value="Unassembled WGS sequence"/>
</dbReference>
<keyword evidence="1" id="KW-0560">Oxidoreductase</keyword>
<name>A0A6I4SKR2_9SPHN</name>
<organism evidence="4 5">
    <name type="scientific">Pontixanthobacter gangjinensis</name>
    <dbReference type="NCBI Taxonomy" id="1028742"/>
    <lineage>
        <taxon>Bacteria</taxon>
        <taxon>Pseudomonadati</taxon>
        <taxon>Pseudomonadota</taxon>
        <taxon>Alphaproteobacteria</taxon>
        <taxon>Sphingomonadales</taxon>
        <taxon>Erythrobacteraceae</taxon>
        <taxon>Pontixanthobacter</taxon>
    </lineage>
</organism>
<dbReference type="InterPro" id="IPR006076">
    <property type="entry name" value="FAD-dep_OxRdtase"/>
</dbReference>
<evidence type="ECO:0000259" key="3">
    <source>
        <dbReference type="Pfam" id="PF01266"/>
    </source>
</evidence>
<evidence type="ECO:0000313" key="5">
    <source>
        <dbReference type="Proteomes" id="UP000468943"/>
    </source>
</evidence>
<keyword evidence="2" id="KW-0503">Monooxygenase</keyword>
<dbReference type="EMBL" id="WTYS01000001">
    <property type="protein sequence ID" value="MXO56481.1"/>
    <property type="molecule type" value="Genomic_DNA"/>
</dbReference>
<dbReference type="InterPro" id="IPR050493">
    <property type="entry name" value="FAD-dep_Monooxygenase_BioMet"/>
</dbReference>
<dbReference type="Pfam" id="PF01266">
    <property type="entry name" value="DAO"/>
    <property type="match status" value="1"/>
</dbReference>
<evidence type="ECO:0000313" key="4">
    <source>
        <dbReference type="EMBL" id="MXO56481.1"/>
    </source>
</evidence>
<proteinExistence type="predicted"/>
<feature type="domain" description="FAD dependent oxidoreductase" evidence="3">
    <location>
        <begin position="15"/>
        <end position="56"/>
    </location>
</feature>
<gene>
    <name evidence="4" type="ORF">GRI36_06260</name>
</gene>
<evidence type="ECO:0000256" key="2">
    <source>
        <dbReference type="ARBA" id="ARBA00023033"/>
    </source>
</evidence>